<proteinExistence type="predicted"/>
<evidence type="ECO:0000313" key="1">
    <source>
        <dbReference type="EMBL" id="QKI88546.1"/>
    </source>
</evidence>
<dbReference type="EMBL" id="CP054020">
    <property type="protein sequence ID" value="QKI88546.1"/>
    <property type="molecule type" value="Genomic_DNA"/>
</dbReference>
<accession>A0A7D4T9H2</accession>
<dbReference type="KEGG" id="txa:HQN79_02625"/>
<dbReference type="Proteomes" id="UP000504724">
    <property type="component" value="Chromosome"/>
</dbReference>
<dbReference type="RefSeq" id="WP_173284144.1">
    <property type="nucleotide sequence ID" value="NZ_CP054020.1"/>
</dbReference>
<evidence type="ECO:0000313" key="2">
    <source>
        <dbReference type="Proteomes" id="UP000504724"/>
    </source>
</evidence>
<keyword evidence="2" id="KW-1185">Reference proteome</keyword>
<protein>
    <submittedName>
        <fullName evidence="1">Uncharacterized protein</fullName>
    </submittedName>
</protein>
<name>A0A7D4T9H2_9GAMM</name>
<gene>
    <name evidence="1" type="ORF">HQN79_02625</name>
</gene>
<sequence length="263" mass="29416">MNQLEHVKQRLLNFAVLHPEIYQTNSASQLQDAANIPSIGYFPCPDLDGDGFLLGAETTCGNPYLPLSAYPDQTGFVPDPLNNSGAENCNGTGYCMGFVPQKISSREFYFAPAQRFYYVLDERFSFQNPNYVNNGVMRFAPLNPQVFETGEMPRLNLNGVGGYVFLIIDAGSDGLSAENANGDHYFVNQSNGLVYSETDDRVVGVTFSEWKRLMQIRSCRQLSRLNGVGPKYTEIDPLLPHWMNAYQPLTNAVGADWRQQCHD</sequence>
<reference evidence="1 2" key="1">
    <citation type="submission" date="2020-05" db="EMBL/GenBank/DDBJ databases">
        <title>Thiomicrorhabdus sediminis sp.nov. and Thiomicrorhabdus xiamenensis sp.nov., novel sulfur-oxidizing bacteria isolated from coastal sediment.</title>
        <authorList>
            <person name="Liu X."/>
        </authorList>
    </citation>
    <scope>NUCLEOTIDE SEQUENCE [LARGE SCALE GENOMIC DNA]</scope>
    <source>
        <strain evidence="1 2">G2</strain>
    </source>
</reference>
<dbReference type="AlphaFoldDB" id="A0A7D4T9H2"/>
<organism evidence="1 2">
    <name type="scientific">Thiomicrorhabdus xiamenensis</name>
    <dbReference type="NCBI Taxonomy" id="2739063"/>
    <lineage>
        <taxon>Bacteria</taxon>
        <taxon>Pseudomonadati</taxon>
        <taxon>Pseudomonadota</taxon>
        <taxon>Gammaproteobacteria</taxon>
        <taxon>Thiotrichales</taxon>
        <taxon>Piscirickettsiaceae</taxon>
        <taxon>Thiomicrorhabdus</taxon>
    </lineage>
</organism>